<feature type="compositionally biased region" description="Basic and acidic residues" evidence="1">
    <location>
        <begin position="123"/>
        <end position="132"/>
    </location>
</feature>
<dbReference type="Ensembl" id="ENSAMXT00000051139.1">
    <property type="protein sequence ID" value="ENSAMXP00000054078.1"/>
    <property type="gene ID" value="ENSAMXG00000041440.1"/>
</dbReference>
<keyword evidence="2" id="KW-0472">Membrane</keyword>
<evidence type="ECO:0000256" key="1">
    <source>
        <dbReference type="SAM" id="MobiDB-lite"/>
    </source>
</evidence>
<reference evidence="4" key="1">
    <citation type="submission" date="2013-03" db="EMBL/GenBank/DDBJ databases">
        <authorList>
            <person name="Jeffery W."/>
            <person name="Warren W."/>
            <person name="Wilson R.K."/>
        </authorList>
    </citation>
    <scope>NUCLEOTIDE SEQUENCE</scope>
    <source>
        <strain evidence="4">female</strain>
    </source>
</reference>
<feature type="region of interest" description="Disordered" evidence="1">
    <location>
        <begin position="116"/>
        <end position="148"/>
    </location>
</feature>
<dbReference type="InParanoid" id="A0A3B1KHN7"/>
<accession>A0A3B1KHN7</accession>
<feature type="transmembrane region" description="Helical" evidence="2">
    <location>
        <begin position="63"/>
        <end position="80"/>
    </location>
</feature>
<name>A0A3B1KHN7_ASTMX</name>
<reference evidence="3" key="4">
    <citation type="submission" date="2025-09" db="UniProtKB">
        <authorList>
            <consortium name="Ensembl"/>
        </authorList>
    </citation>
    <scope>IDENTIFICATION</scope>
</reference>
<dbReference type="Proteomes" id="UP000018467">
    <property type="component" value="Unassembled WGS sequence"/>
</dbReference>
<dbReference type="GeneTree" id="ENSGT01150000289508"/>
<keyword evidence="2" id="KW-1133">Transmembrane helix</keyword>
<evidence type="ECO:0000256" key="2">
    <source>
        <dbReference type="SAM" id="Phobius"/>
    </source>
</evidence>
<proteinExistence type="predicted"/>
<organism evidence="3 4">
    <name type="scientific">Astyanax mexicanus</name>
    <name type="common">Blind cave fish</name>
    <name type="synonym">Astyanax fasciatus mexicanus</name>
    <dbReference type="NCBI Taxonomy" id="7994"/>
    <lineage>
        <taxon>Eukaryota</taxon>
        <taxon>Metazoa</taxon>
        <taxon>Chordata</taxon>
        <taxon>Craniata</taxon>
        <taxon>Vertebrata</taxon>
        <taxon>Euteleostomi</taxon>
        <taxon>Actinopterygii</taxon>
        <taxon>Neopterygii</taxon>
        <taxon>Teleostei</taxon>
        <taxon>Ostariophysi</taxon>
        <taxon>Characiformes</taxon>
        <taxon>Characoidei</taxon>
        <taxon>Acestrorhamphidae</taxon>
        <taxon>Acestrorhamphinae</taxon>
        <taxon>Astyanax</taxon>
    </lineage>
</organism>
<dbReference type="STRING" id="7994.ENSAMXP00000054078"/>
<keyword evidence="4" id="KW-1185">Reference proteome</keyword>
<sequence length="148" mass="16973">LAADQGCVSLLELLDLSSNMVGVTGTALSWLKSYLTDHYQFVRINDIPSRYTKVRYGIPQEPILGLLLFTFYMLPLGLVMRKHYVNFHYVKLWMLHNFLLLNSYKIRSNGFEESSSHSSAARHWREEKEEPSSARGPDQTAAEIANLH</sequence>
<dbReference type="AlphaFoldDB" id="A0A3B1KHN7"/>
<protein>
    <submittedName>
        <fullName evidence="3">Uncharacterized protein</fullName>
    </submittedName>
</protein>
<keyword evidence="2" id="KW-0812">Transmembrane</keyword>
<evidence type="ECO:0000313" key="3">
    <source>
        <dbReference type="Ensembl" id="ENSAMXP00000054078.1"/>
    </source>
</evidence>
<reference evidence="3" key="3">
    <citation type="submission" date="2025-08" db="UniProtKB">
        <authorList>
            <consortium name="Ensembl"/>
        </authorList>
    </citation>
    <scope>IDENTIFICATION</scope>
</reference>
<evidence type="ECO:0000313" key="4">
    <source>
        <dbReference type="Proteomes" id="UP000018467"/>
    </source>
</evidence>
<dbReference type="Bgee" id="ENSAMXG00000041440">
    <property type="expression patterns" value="Expressed in pharyngeal gill"/>
</dbReference>
<reference evidence="4" key="2">
    <citation type="journal article" date="2014" name="Nat. Commun.">
        <title>The cavefish genome reveals candidate genes for eye loss.</title>
        <authorList>
            <person name="McGaugh S.E."/>
            <person name="Gross J.B."/>
            <person name="Aken B."/>
            <person name="Blin M."/>
            <person name="Borowsky R."/>
            <person name="Chalopin D."/>
            <person name="Hinaux H."/>
            <person name="Jeffery W.R."/>
            <person name="Keene A."/>
            <person name="Ma L."/>
            <person name="Minx P."/>
            <person name="Murphy D."/>
            <person name="O'Quin K.E."/>
            <person name="Retaux S."/>
            <person name="Rohner N."/>
            <person name="Searle S.M."/>
            <person name="Stahl B.A."/>
            <person name="Tabin C."/>
            <person name="Volff J.N."/>
            <person name="Yoshizawa M."/>
            <person name="Warren W.C."/>
        </authorList>
    </citation>
    <scope>NUCLEOTIDE SEQUENCE [LARGE SCALE GENOMIC DNA]</scope>
    <source>
        <strain evidence="4">female</strain>
    </source>
</reference>